<comment type="caution">
    <text evidence="5">The sequence shown here is derived from an EMBL/GenBank/DDBJ whole genome shotgun (WGS) entry which is preliminary data.</text>
</comment>
<name>A0ABV1K7Y8_9PSEU</name>
<dbReference type="Proteomes" id="UP001494902">
    <property type="component" value="Unassembled WGS sequence"/>
</dbReference>
<evidence type="ECO:0000256" key="3">
    <source>
        <dbReference type="ARBA" id="ARBA00022729"/>
    </source>
</evidence>
<dbReference type="PROSITE" id="PS51257">
    <property type="entry name" value="PROKAR_LIPOPROTEIN"/>
    <property type="match status" value="1"/>
</dbReference>
<sequence>MIRATPPTLDRRALLRAGLGLGAGLAAAPLLAACGGGAGEPAGGDGAVRYAYVSLTGVYLPVFAAIEQNYFADAGVTFEPSVTRGSAASVQQILGGAIDCAGTAIDTVAVAINGGADVVGVSGLLNAPWSLIAVPGVTSFEDLRGGSIGVTQVGSSLEVLLREMMRANGIEDGEYEVVGLGGTTERVAALNSGAIAAGLLTQPQDFELVGSGMGSLGYADEYLDMQFVANFVERGWAEANPDTVTGMLTAQTRGAQWLADPANRDASIALLSQYTNAGPEAAAATYDLYVEKDLFATALEPRFDSVDALLSAADMGENRGAAGYFDTSYLESVSA</sequence>
<keyword evidence="3" id="KW-0732">Signal</keyword>
<dbReference type="InterPro" id="IPR003008">
    <property type="entry name" value="Tubulin_FtsZ_GTPase"/>
</dbReference>
<dbReference type="RefSeq" id="WP_349296541.1">
    <property type="nucleotide sequence ID" value="NZ_JBEDNQ010000001.1"/>
</dbReference>
<accession>A0ABV1K7Y8</accession>
<gene>
    <name evidence="5" type="ORF">WIS52_03205</name>
</gene>
<dbReference type="PRINTS" id="PR00423">
    <property type="entry name" value="CELLDVISFTSZ"/>
</dbReference>
<keyword evidence="6" id="KW-1185">Reference proteome</keyword>
<comment type="similarity">
    <text evidence="2">Belongs to the bacterial solute-binding protein SsuA/TauA family.</text>
</comment>
<organism evidence="5 6">
    <name type="scientific">Pseudonocardia nematodicida</name>
    <dbReference type="NCBI Taxonomy" id="1206997"/>
    <lineage>
        <taxon>Bacteria</taxon>
        <taxon>Bacillati</taxon>
        <taxon>Actinomycetota</taxon>
        <taxon>Actinomycetes</taxon>
        <taxon>Pseudonocardiales</taxon>
        <taxon>Pseudonocardiaceae</taxon>
        <taxon>Pseudonocardia</taxon>
    </lineage>
</organism>
<evidence type="ECO:0000259" key="4">
    <source>
        <dbReference type="Pfam" id="PF09084"/>
    </source>
</evidence>
<dbReference type="InterPro" id="IPR015168">
    <property type="entry name" value="SsuA/THI5"/>
</dbReference>
<evidence type="ECO:0000256" key="2">
    <source>
        <dbReference type="ARBA" id="ARBA00010742"/>
    </source>
</evidence>
<feature type="domain" description="SsuA/THI5-like" evidence="4">
    <location>
        <begin position="60"/>
        <end position="260"/>
    </location>
</feature>
<dbReference type="PANTHER" id="PTHR30024">
    <property type="entry name" value="ALIPHATIC SULFONATES-BINDING PROTEIN-RELATED"/>
    <property type="match status" value="1"/>
</dbReference>
<dbReference type="Gene3D" id="3.40.190.10">
    <property type="entry name" value="Periplasmic binding protein-like II"/>
    <property type="match status" value="2"/>
</dbReference>
<protein>
    <submittedName>
        <fullName evidence="5">ABC transporter substrate-binding protein</fullName>
    </submittedName>
</protein>
<dbReference type="InterPro" id="IPR006311">
    <property type="entry name" value="TAT_signal"/>
</dbReference>
<dbReference type="EMBL" id="JBEDNQ010000001">
    <property type="protein sequence ID" value="MEQ3549468.1"/>
    <property type="molecule type" value="Genomic_DNA"/>
</dbReference>
<evidence type="ECO:0000313" key="5">
    <source>
        <dbReference type="EMBL" id="MEQ3549468.1"/>
    </source>
</evidence>
<evidence type="ECO:0000313" key="6">
    <source>
        <dbReference type="Proteomes" id="UP001494902"/>
    </source>
</evidence>
<proteinExistence type="inferred from homology"/>
<dbReference type="PANTHER" id="PTHR30024:SF47">
    <property type="entry name" value="TAURINE-BINDING PERIPLASMIC PROTEIN"/>
    <property type="match status" value="1"/>
</dbReference>
<dbReference type="PROSITE" id="PS51318">
    <property type="entry name" value="TAT"/>
    <property type="match status" value="1"/>
</dbReference>
<dbReference type="Pfam" id="PF09084">
    <property type="entry name" value="NMT1"/>
    <property type="match status" value="1"/>
</dbReference>
<evidence type="ECO:0000256" key="1">
    <source>
        <dbReference type="ARBA" id="ARBA00004418"/>
    </source>
</evidence>
<dbReference type="SUPFAM" id="SSF53850">
    <property type="entry name" value="Periplasmic binding protein-like II"/>
    <property type="match status" value="1"/>
</dbReference>
<comment type="subcellular location">
    <subcellularLocation>
        <location evidence="1">Periplasm</location>
    </subcellularLocation>
</comment>
<reference evidence="5 6" key="1">
    <citation type="submission" date="2024-03" db="EMBL/GenBank/DDBJ databases">
        <title>Draft genome sequence of Pseudonocardia nematodicida JCM 31783.</title>
        <authorList>
            <person name="Butdee W."/>
            <person name="Duangmal K."/>
        </authorList>
    </citation>
    <scope>NUCLEOTIDE SEQUENCE [LARGE SCALE GENOMIC DNA]</scope>
    <source>
        <strain evidence="5 6">JCM 31783</strain>
    </source>
</reference>